<dbReference type="Pfam" id="PF09989">
    <property type="entry name" value="DUF2229"/>
    <property type="match status" value="1"/>
</dbReference>
<evidence type="ECO:0000256" key="3">
    <source>
        <dbReference type="ARBA" id="ARBA00023004"/>
    </source>
</evidence>
<accession>A0A915UB49</accession>
<keyword evidence="9" id="KW-1185">Reference proteome</keyword>
<evidence type="ECO:0000256" key="5">
    <source>
        <dbReference type="SAM" id="MobiDB-lite"/>
    </source>
</evidence>
<evidence type="ECO:0000313" key="9">
    <source>
        <dbReference type="Proteomes" id="UP001063350"/>
    </source>
</evidence>
<dbReference type="KEGG" id="ddu:GF1_30170"/>
<keyword evidence="4" id="KW-0411">Iron-sulfur</keyword>
<dbReference type="InterPro" id="IPR002731">
    <property type="entry name" value="ATPase_BadF"/>
</dbReference>
<dbReference type="Pfam" id="PF01869">
    <property type="entry name" value="BcrAD_BadFG"/>
    <property type="match status" value="2"/>
</dbReference>
<evidence type="ECO:0000313" key="8">
    <source>
        <dbReference type="EMBL" id="BCO10641.1"/>
    </source>
</evidence>
<dbReference type="NCBIfam" id="TIGR00241">
    <property type="entry name" value="CoA_E_activ"/>
    <property type="match status" value="2"/>
</dbReference>
<keyword evidence="3" id="KW-0408">Iron</keyword>
<feature type="compositionally biased region" description="Polar residues" evidence="5">
    <location>
        <begin position="919"/>
        <end position="933"/>
    </location>
</feature>
<evidence type="ECO:0000256" key="2">
    <source>
        <dbReference type="ARBA" id="ARBA00022723"/>
    </source>
</evidence>
<dbReference type="PANTHER" id="PTHR32329">
    <property type="entry name" value="BIFUNCTIONAL PROTEIN [INCLUDES 2-HYDROXYACYL-COA DEHYDRATASE (N-TER) AND ITS ACTIVATOR DOMAIN (C_TERM)-RELATED"/>
    <property type="match status" value="1"/>
</dbReference>
<feature type="domain" description="ATPase BadF/BadG/BcrA/BcrD type" evidence="6">
    <location>
        <begin position="11"/>
        <end position="191"/>
    </location>
</feature>
<feature type="domain" description="ATPase BadF/BadG/BcrA/BcrD type" evidence="6">
    <location>
        <begin position="252"/>
        <end position="503"/>
    </location>
</feature>
<dbReference type="InterPro" id="IPR018709">
    <property type="entry name" value="CoA_activase_DUF2229"/>
</dbReference>
<dbReference type="GO" id="GO:0046872">
    <property type="term" value="F:metal ion binding"/>
    <property type="evidence" value="ECO:0007669"/>
    <property type="project" value="UniProtKB-KW"/>
</dbReference>
<dbReference type="InterPro" id="IPR008275">
    <property type="entry name" value="CoA_E_activase_dom"/>
</dbReference>
<comment type="cofactor">
    <cofactor evidence="1">
        <name>[4Fe-4S] cluster</name>
        <dbReference type="ChEBI" id="CHEBI:49883"/>
    </cofactor>
</comment>
<protein>
    <submittedName>
        <fullName evidence="8">2-hydroxyglutaryl-CoA dehydratase activator</fullName>
    </submittedName>
</protein>
<dbReference type="Gene3D" id="3.40.50.11900">
    <property type="match status" value="1"/>
</dbReference>
<dbReference type="Proteomes" id="UP001063350">
    <property type="component" value="Chromosome"/>
</dbReference>
<dbReference type="CDD" id="cd24035">
    <property type="entry name" value="ASKHA_NBD_O66634-like_rpt2"/>
    <property type="match status" value="1"/>
</dbReference>
<dbReference type="CDD" id="cd24034">
    <property type="entry name" value="ASKHA_NBD_O66634-like_rpt1"/>
    <property type="match status" value="1"/>
</dbReference>
<dbReference type="Gene3D" id="3.30.420.40">
    <property type="match status" value="3"/>
</dbReference>
<keyword evidence="2" id="KW-0479">Metal-binding</keyword>
<evidence type="ECO:0000259" key="6">
    <source>
        <dbReference type="Pfam" id="PF01869"/>
    </source>
</evidence>
<evidence type="ECO:0000259" key="7">
    <source>
        <dbReference type="Pfam" id="PF09989"/>
    </source>
</evidence>
<evidence type="ECO:0000256" key="4">
    <source>
        <dbReference type="ARBA" id="ARBA00023014"/>
    </source>
</evidence>
<proteinExistence type="predicted"/>
<feature type="region of interest" description="Disordered" evidence="5">
    <location>
        <begin position="919"/>
        <end position="940"/>
    </location>
</feature>
<gene>
    <name evidence="8" type="ORF">GF1_30170</name>
</gene>
<name>A0A915UB49_9BACT</name>
<evidence type="ECO:0000256" key="1">
    <source>
        <dbReference type="ARBA" id="ARBA00001966"/>
    </source>
</evidence>
<feature type="domain" description="DUF2229" evidence="7">
    <location>
        <begin position="603"/>
        <end position="819"/>
    </location>
</feature>
<dbReference type="SUPFAM" id="SSF53067">
    <property type="entry name" value="Actin-like ATPase domain"/>
    <property type="match status" value="2"/>
</dbReference>
<dbReference type="PANTHER" id="PTHR32329:SF7">
    <property type="entry name" value="ACTIVATOR OF 2-HYDROXYACYL-COA-HYDRATASE"/>
    <property type="match status" value="1"/>
</dbReference>
<dbReference type="GO" id="GO:0051536">
    <property type="term" value="F:iron-sulfur cluster binding"/>
    <property type="evidence" value="ECO:0007669"/>
    <property type="project" value="UniProtKB-KW"/>
</dbReference>
<reference evidence="8" key="1">
    <citation type="submission" date="2020-12" db="EMBL/GenBank/DDBJ databases">
        <title>Desulfobium dissulfuricans gen. nov., sp. nov., a novel mesophilic, sulfate-reducing bacterium isolated from a deep-sea hydrothermal vent.</title>
        <authorList>
            <person name="Hashimoto Y."/>
            <person name="Tame A."/>
            <person name="Sawayama S."/>
            <person name="Miyazaki J."/>
            <person name="Takai K."/>
            <person name="Nakagawa S."/>
        </authorList>
    </citation>
    <scope>NUCLEOTIDE SEQUENCE</scope>
    <source>
        <strain evidence="8">GF1</strain>
    </source>
</reference>
<dbReference type="InterPro" id="IPR051805">
    <property type="entry name" value="Dehydratase_Activator_Redct"/>
</dbReference>
<sequence length="1338" mass="145020">MSKILGGTFVNEIMAHTEAALFYCPDARAVLDIGGQDTKLVLLAPGEGGRMQVEDFALNSLCAAGTGAFLDQQAGRLGISIDEFSRLALKATSPARLAGRCTVFAKSDMIHLQQAAVPEENIIAGLCMALARNIKATLAKGRILQPPLVFQGGVAENHGVARALKEVFRLADDRLVIPPHFRMMGAIGAVIKATREEKLEPGFKGLDALEAFIKDRAPQLRRLPRLVPRNISGSRKNNAPGPGRAREKNLLLGVDVGSVSTKIIGCDSRGRIVASYYGPTAGRPIEALKKGLAELRLQLGSDTTFKAAGTTGSGRYLAADFIGADSVINEITAQAKAAMVLDPEVDTIFEIGGQDSKYIRIERGVVKDFMMNRACAAGTGSFLEEQATRLGVGLEEFGTIALEASSPVKMGQRCTVFMESDLVHYQQQGASTPDLVAGLCYAIAHNYMNKVVEGRPIGRRVFYQGATALNKGVVAAFGTILDRPVTVPDNCGLTGALGAALIAGERTSGISGFKGLEAADVQFKTHTFECKACPNLCSISKISIQGQNSFFYGGRCERYETGGTSSGHSAARYPDLVQQRQGLLLSYGCKDLEEARSFPKGPMGLPYALVLQEWLPFFATFLRELGYGPLISGPTSKALIRKGAEAVANEPCFPVKVGHGHVLELIEQGVGKIFIPAVIELPFRRPATGGQVCPYVQSFPYTVQAGVDFEALNTRLLTVALRMGAREKLSPGTTAALCHLFKAGPGTVARAWKAAWKAQDGFAAECLRRGREALEALEPGLKAVLLVGRPYNALDPGANLGVHHKLLRLGIMPIPMDHVSLNEHIRDIPTLESMYWRYGQKILAAAIKVAHDPGLRAIYITNFGCGPDSFLLHFFKDIMGDKPFLELEIDEHSADAGALTRIEAFLDTAGEAEGAKQFNSLSSSIGSQASPTRNKGGKSARERTVYIPYMCDHSHAVKAAMKGCGCRAEVLPATDEESLELGLRHTSGKECYPAVLTTGDLVKMINRPDFDPKRAAFFMPAGAGPCRFGQYPSFHRRVLDRLGLSEVPVISLNQDISFYSEADELGKNFPRLAWQGVVAVDLLDRMTRAVRPRAENAQEVNALYKEGLSEICRALESRGDAGPILRRLADTFLALKRHDTRNKPLIAVIGEIYTRVNPHANTSLVALLEELGAEVLLPSMSEWILYTNFTALRRARRKGEWKTCLRLVAENIIQIRDLRKLESMVFDLPGGKEQGIRKVLTRAKPFISLEYEGEAILGAGNTVDYIENGTHGIINVMPLSCMPGTITNALVAKIRKKLGPKPFLVLACDGQQETGRLLRLEAFVQQARQQHGSNMVAS</sequence>
<organism evidence="8 9">
    <name type="scientific">Desulfolithobacter dissulfuricans</name>
    <dbReference type="NCBI Taxonomy" id="2795293"/>
    <lineage>
        <taxon>Bacteria</taxon>
        <taxon>Pseudomonadati</taxon>
        <taxon>Thermodesulfobacteriota</taxon>
        <taxon>Desulfobulbia</taxon>
        <taxon>Desulfobulbales</taxon>
        <taxon>Desulfobulbaceae</taxon>
        <taxon>Desulfolithobacter</taxon>
    </lineage>
</organism>
<dbReference type="EMBL" id="AP024233">
    <property type="protein sequence ID" value="BCO10641.1"/>
    <property type="molecule type" value="Genomic_DNA"/>
</dbReference>
<dbReference type="InterPro" id="IPR043129">
    <property type="entry name" value="ATPase_NBD"/>
</dbReference>